<reference evidence="2" key="1">
    <citation type="submission" date="2022-11" db="UniProtKB">
        <authorList>
            <consortium name="WormBaseParasite"/>
        </authorList>
    </citation>
    <scope>IDENTIFICATION</scope>
</reference>
<evidence type="ECO:0000313" key="1">
    <source>
        <dbReference type="Proteomes" id="UP000887576"/>
    </source>
</evidence>
<proteinExistence type="predicted"/>
<organism evidence="1 2">
    <name type="scientific">Panagrolaimus sp. JU765</name>
    <dbReference type="NCBI Taxonomy" id="591449"/>
    <lineage>
        <taxon>Eukaryota</taxon>
        <taxon>Metazoa</taxon>
        <taxon>Ecdysozoa</taxon>
        <taxon>Nematoda</taxon>
        <taxon>Chromadorea</taxon>
        <taxon>Rhabditida</taxon>
        <taxon>Tylenchina</taxon>
        <taxon>Panagrolaimomorpha</taxon>
        <taxon>Panagrolaimoidea</taxon>
        <taxon>Panagrolaimidae</taxon>
        <taxon>Panagrolaimus</taxon>
    </lineage>
</organism>
<evidence type="ECO:0000313" key="2">
    <source>
        <dbReference type="WBParaSite" id="JU765_v2.g15872.t1"/>
    </source>
</evidence>
<sequence length="238" mass="27706">MCINGFKIDESKNAIVCVKTNQVVMENIVFNLVGIFAFVYDIRKEEIREINNFVEFNHFELVFEIGIQQRFPQLFTSNVKTVGFYDGSSQFTEINYDNFNIDPVLQLLPNVEKIKFYEFEVSKLFVRINRDFGPKLAEVYFEFYFNAVNYGLLAEVMRKQSSNACFYVYCWGYSSEAYMKKLLLHFEPVAEPVSNCVAFALKNYSGYPATQYFVLRDFPEVPDPGHNANHSIPTSYLI</sequence>
<name>A0AC34QFI7_9BILA</name>
<dbReference type="WBParaSite" id="JU765_v2.g15872.t1">
    <property type="protein sequence ID" value="JU765_v2.g15872.t1"/>
    <property type="gene ID" value="JU765_v2.g15872"/>
</dbReference>
<protein>
    <submittedName>
        <fullName evidence="2">Uncharacterized protein</fullName>
    </submittedName>
</protein>
<accession>A0AC34QFI7</accession>
<dbReference type="Proteomes" id="UP000887576">
    <property type="component" value="Unplaced"/>
</dbReference>